<evidence type="ECO:0000313" key="1">
    <source>
        <dbReference type="EMBL" id="MEC0242760.1"/>
    </source>
</evidence>
<proteinExistence type="predicted"/>
<comment type="caution">
    <text evidence="1">The sequence shown here is derived from an EMBL/GenBank/DDBJ whole genome shotgun (WGS) entry which is preliminary data.</text>
</comment>
<dbReference type="EMBL" id="JARLKZ010000020">
    <property type="protein sequence ID" value="MEC0242760.1"/>
    <property type="molecule type" value="Genomic_DNA"/>
</dbReference>
<dbReference type="RefSeq" id="WP_326090529.1">
    <property type="nucleotide sequence ID" value="NZ_JARLKZ010000020.1"/>
</dbReference>
<dbReference type="InterPro" id="IPR005068">
    <property type="entry name" value="Phage_lambda_Stf-r2"/>
</dbReference>
<reference evidence="1 2" key="1">
    <citation type="submission" date="2023-03" db="EMBL/GenBank/DDBJ databases">
        <title>Bacillus Genome Sequencing.</title>
        <authorList>
            <person name="Dunlap C."/>
        </authorList>
    </citation>
    <scope>NUCLEOTIDE SEQUENCE [LARGE SCALE GENOMIC DNA]</scope>
    <source>
        <strain evidence="1 2">BD-525</strain>
    </source>
</reference>
<evidence type="ECO:0000313" key="2">
    <source>
        <dbReference type="Proteomes" id="UP001344632"/>
    </source>
</evidence>
<protein>
    <submittedName>
        <fullName evidence="1">Phage tail protein</fullName>
    </submittedName>
</protein>
<name>A0ABU6GSP2_9BACL</name>
<dbReference type="Proteomes" id="UP001344632">
    <property type="component" value="Unassembled WGS sequence"/>
</dbReference>
<accession>A0ABU6GSP2</accession>
<keyword evidence="2" id="KW-1185">Reference proteome</keyword>
<gene>
    <name evidence="1" type="ORF">P4H66_23395</name>
</gene>
<organism evidence="1 2">
    <name type="scientific">Paenibacillus dokdonensis</name>
    <dbReference type="NCBI Taxonomy" id="2567944"/>
    <lineage>
        <taxon>Bacteria</taxon>
        <taxon>Bacillati</taxon>
        <taxon>Bacillota</taxon>
        <taxon>Bacilli</taxon>
        <taxon>Bacillales</taxon>
        <taxon>Paenibacillaceae</taxon>
        <taxon>Paenibacillus</taxon>
    </lineage>
</organism>
<dbReference type="Pfam" id="PF03406">
    <property type="entry name" value="Phage_fiber_2"/>
    <property type="match status" value="1"/>
</dbReference>
<sequence length="357" mass="38623">MPEKSSFFDSTPGDERLYAARDFAEYFAQFLTNGVFKSGTNLSVTATGSDANIRINPGYAWINGYMYSVYDSFLSLPIQPATTQDRIDRIILRLDISPPIRLVKAIVVQGQPSASPVAPVLTRSGNIYDISLARILVKAGSSIVLAANISDERENSAVCGLVNSLIRDGNEATLTQKGVTQLSNATNGTRENVAATEKAVSLAVAASQIPYTDKTLIERRMNDSKLLTQNSVTTLAYTVNSRDTLNEYDGSTGKLSVKRTGIYYIGLSFELVANVSVTTKIPINTTFTATLLRDSSTTVGTITEMTTVKEALFGYLYGGIILELSPFYSYQIGLKSTSVNTMANGSDKTSLTIIRLS</sequence>